<feature type="region of interest" description="Disordered" evidence="1">
    <location>
        <begin position="1"/>
        <end position="27"/>
    </location>
</feature>
<name>A0A381QQK8_9ZZZZ</name>
<evidence type="ECO:0000256" key="1">
    <source>
        <dbReference type="SAM" id="MobiDB-lite"/>
    </source>
</evidence>
<accession>A0A381QQK8</accession>
<protein>
    <submittedName>
        <fullName evidence="2">Uncharacterized protein</fullName>
    </submittedName>
</protein>
<gene>
    <name evidence="2" type="ORF">METZ01_LOCUS34098</name>
</gene>
<dbReference type="AlphaFoldDB" id="A0A381QQK8"/>
<reference evidence="2" key="1">
    <citation type="submission" date="2018-05" db="EMBL/GenBank/DDBJ databases">
        <authorList>
            <person name="Lanie J.A."/>
            <person name="Ng W.-L."/>
            <person name="Kazmierczak K.M."/>
            <person name="Andrzejewski T.M."/>
            <person name="Davidsen T.M."/>
            <person name="Wayne K.J."/>
            <person name="Tettelin H."/>
            <person name="Glass J.I."/>
            <person name="Rusch D."/>
            <person name="Podicherti R."/>
            <person name="Tsui H.-C.T."/>
            <person name="Winkler M.E."/>
        </authorList>
    </citation>
    <scope>NUCLEOTIDE SEQUENCE</scope>
</reference>
<dbReference type="EMBL" id="UINC01001460">
    <property type="protein sequence ID" value="SUZ81244.1"/>
    <property type="molecule type" value="Genomic_DNA"/>
</dbReference>
<evidence type="ECO:0000313" key="2">
    <source>
        <dbReference type="EMBL" id="SUZ81244.1"/>
    </source>
</evidence>
<sequence length="46" mass="4840">MFQIEAGGSLQAHPTAPKKETLDITGWPDKTAPAVKVGLKEHALVG</sequence>
<organism evidence="2">
    <name type="scientific">marine metagenome</name>
    <dbReference type="NCBI Taxonomy" id="408172"/>
    <lineage>
        <taxon>unclassified sequences</taxon>
        <taxon>metagenomes</taxon>
        <taxon>ecological metagenomes</taxon>
    </lineage>
</organism>
<proteinExistence type="predicted"/>